<organism evidence="2 3">
    <name type="scientific">Cryptosporangium japonicum</name>
    <dbReference type="NCBI Taxonomy" id="80872"/>
    <lineage>
        <taxon>Bacteria</taxon>
        <taxon>Bacillati</taxon>
        <taxon>Actinomycetota</taxon>
        <taxon>Actinomycetes</taxon>
        <taxon>Cryptosporangiales</taxon>
        <taxon>Cryptosporangiaceae</taxon>
        <taxon>Cryptosporangium</taxon>
    </lineage>
</organism>
<protein>
    <recommendedName>
        <fullName evidence="4">Lipocalin-like domain-containing protein</fullName>
    </recommendedName>
</protein>
<evidence type="ECO:0008006" key="4">
    <source>
        <dbReference type="Google" id="ProtNLM"/>
    </source>
</evidence>
<sequence>MTVDGAWDLRIQSPSGDQPARADFVGTGDQLAGSYTGMGTTVEITEGTVEGDVASWTVDRREPFPMTSRFRVTVTGDELAGEVEVGTFGSFRIVGTRG</sequence>
<feature type="region of interest" description="Disordered" evidence="1">
    <location>
        <begin position="1"/>
        <end position="21"/>
    </location>
</feature>
<comment type="caution">
    <text evidence="2">The sequence shown here is derived from an EMBL/GenBank/DDBJ whole genome shotgun (WGS) entry which is preliminary data.</text>
</comment>
<dbReference type="RefSeq" id="WP_344647178.1">
    <property type="nucleotide sequence ID" value="NZ_BAAAGX010000003.1"/>
</dbReference>
<dbReference type="Proteomes" id="UP001500967">
    <property type="component" value="Unassembled WGS sequence"/>
</dbReference>
<evidence type="ECO:0000256" key="1">
    <source>
        <dbReference type="SAM" id="MobiDB-lite"/>
    </source>
</evidence>
<dbReference type="EMBL" id="BAAAGX010000003">
    <property type="protein sequence ID" value="GAA0223825.1"/>
    <property type="molecule type" value="Genomic_DNA"/>
</dbReference>
<proteinExistence type="predicted"/>
<keyword evidence="3" id="KW-1185">Reference proteome</keyword>
<reference evidence="3" key="1">
    <citation type="journal article" date="2019" name="Int. J. Syst. Evol. Microbiol.">
        <title>The Global Catalogue of Microorganisms (GCM) 10K type strain sequencing project: providing services to taxonomists for standard genome sequencing and annotation.</title>
        <authorList>
            <consortium name="The Broad Institute Genomics Platform"/>
            <consortium name="The Broad Institute Genome Sequencing Center for Infectious Disease"/>
            <person name="Wu L."/>
            <person name="Ma J."/>
        </authorList>
    </citation>
    <scope>NUCLEOTIDE SEQUENCE [LARGE SCALE GENOMIC DNA]</scope>
    <source>
        <strain evidence="3">JCM 10425</strain>
    </source>
</reference>
<accession>A0ABP3D6I8</accession>
<evidence type="ECO:0000313" key="3">
    <source>
        <dbReference type="Proteomes" id="UP001500967"/>
    </source>
</evidence>
<name>A0ABP3D6I8_9ACTN</name>
<gene>
    <name evidence="2" type="ORF">GCM10009539_06300</name>
</gene>
<evidence type="ECO:0000313" key="2">
    <source>
        <dbReference type="EMBL" id="GAA0223825.1"/>
    </source>
</evidence>